<dbReference type="Gene3D" id="1.10.10.10">
    <property type="entry name" value="Winged helix-like DNA-binding domain superfamily/Winged helix DNA-binding domain"/>
    <property type="match status" value="1"/>
</dbReference>
<organism evidence="6 7">
    <name type="scientific">Tropicimonas aquimaris</name>
    <dbReference type="NCBI Taxonomy" id="914152"/>
    <lineage>
        <taxon>Bacteria</taxon>
        <taxon>Pseudomonadati</taxon>
        <taxon>Pseudomonadota</taxon>
        <taxon>Alphaproteobacteria</taxon>
        <taxon>Rhodobacterales</taxon>
        <taxon>Roseobacteraceae</taxon>
        <taxon>Tropicimonas</taxon>
    </lineage>
</organism>
<dbReference type="InterPro" id="IPR036390">
    <property type="entry name" value="WH_DNA-bd_sf"/>
</dbReference>
<dbReference type="PROSITE" id="PS50931">
    <property type="entry name" value="HTH_LYSR"/>
    <property type="match status" value="1"/>
</dbReference>
<dbReference type="InterPro" id="IPR036388">
    <property type="entry name" value="WH-like_DNA-bd_sf"/>
</dbReference>
<dbReference type="PRINTS" id="PR00039">
    <property type="entry name" value="HTHLYSR"/>
</dbReference>
<accession>A0ABW3ILC0</accession>
<evidence type="ECO:0000256" key="3">
    <source>
        <dbReference type="ARBA" id="ARBA00023125"/>
    </source>
</evidence>
<dbReference type="EMBL" id="JBHTJT010000007">
    <property type="protein sequence ID" value="MFD0978741.1"/>
    <property type="molecule type" value="Genomic_DNA"/>
</dbReference>
<feature type="domain" description="HTH lysR-type" evidence="5">
    <location>
        <begin position="8"/>
        <end position="65"/>
    </location>
</feature>
<dbReference type="SUPFAM" id="SSF53850">
    <property type="entry name" value="Periplasmic binding protein-like II"/>
    <property type="match status" value="1"/>
</dbReference>
<keyword evidence="7" id="KW-1185">Reference proteome</keyword>
<keyword evidence="3" id="KW-0238">DNA-binding</keyword>
<dbReference type="InterPro" id="IPR000847">
    <property type="entry name" value="LysR_HTH_N"/>
</dbReference>
<evidence type="ECO:0000313" key="7">
    <source>
        <dbReference type="Proteomes" id="UP001597108"/>
    </source>
</evidence>
<dbReference type="InterPro" id="IPR058163">
    <property type="entry name" value="LysR-type_TF_proteobact-type"/>
</dbReference>
<dbReference type="Pfam" id="PF03466">
    <property type="entry name" value="LysR_substrate"/>
    <property type="match status" value="1"/>
</dbReference>
<keyword evidence="2" id="KW-0805">Transcription regulation</keyword>
<sequence length="308" mass="34071">MPQDLSSLNWSRVQSFLAVADTGSLSGAARELGLSQPTLGRQIRTLEEALGVTLFTRQPRGLALTEAGQALVPPARAMREAAQGFALTAAGRVDVIAGTVRVAASDVVALHVLPEILAGIRQREPEIEIEILPSDRSANLLFREADIALRMYRPDQLDMVTRHLGDVPLGLYGARSYLDQRGRPERLDDIRSHDLIGYDSDETLIRGMRALGLPVDRHWFALRCDDHNVLWELVRAGCGLCFAQVPLAEADPTVERLLPDLPLPTLPVWLTAHEAMRRTPRIRRVWELLAEGLARYLAQGALPARDRP</sequence>
<evidence type="ECO:0000256" key="1">
    <source>
        <dbReference type="ARBA" id="ARBA00009437"/>
    </source>
</evidence>
<dbReference type="SUPFAM" id="SSF46785">
    <property type="entry name" value="Winged helix' DNA-binding domain"/>
    <property type="match status" value="1"/>
</dbReference>
<gene>
    <name evidence="6" type="ORF">ACFQ2S_03680</name>
</gene>
<keyword evidence="4" id="KW-0804">Transcription</keyword>
<evidence type="ECO:0000256" key="2">
    <source>
        <dbReference type="ARBA" id="ARBA00023015"/>
    </source>
</evidence>
<dbReference type="Gene3D" id="3.40.190.290">
    <property type="match status" value="1"/>
</dbReference>
<dbReference type="PANTHER" id="PTHR30537">
    <property type="entry name" value="HTH-TYPE TRANSCRIPTIONAL REGULATOR"/>
    <property type="match status" value="1"/>
</dbReference>
<comment type="similarity">
    <text evidence="1">Belongs to the LysR transcriptional regulatory family.</text>
</comment>
<name>A0ABW3ILC0_9RHOB</name>
<comment type="caution">
    <text evidence="6">The sequence shown here is derived from an EMBL/GenBank/DDBJ whole genome shotgun (WGS) entry which is preliminary data.</text>
</comment>
<evidence type="ECO:0000256" key="4">
    <source>
        <dbReference type="ARBA" id="ARBA00023163"/>
    </source>
</evidence>
<evidence type="ECO:0000313" key="6">
    <source>
        <dbReference type="EMBL" id="MFD0978741.1"/>
    </source>
</evidence>
<proteinExistence type="inferred from homology"/>
<evidence type="ECO:0000259" key="5">
    <source>
        <dbReference type="PROSITE" id="PS50931"/>
    </source>
</evidence>
<dbReference type="Proteomes" id="UP001597108">
    <property type="component" value="Unassembled WGS sequence"/>
</dbReference>
<reference evidence="7" key="1">
    <citation type="journal article" date="2019" name="Int. J. Syst. Evol. Microbiol.">
        <title>The Global Catalogue of Microorganisms (GCM) 10K type strain sequencing project: providing services to taxonomists for standard genome sequencing and annotation.</title>
        <authorList>
            <consortium name="The Broad Institute Genomics Platform"/>
            <consortium name="The Broad Institute Genome Sequencing Center for Infectious Disease"/>
            <person name="Wu L."/>
            <person name="Ma J."/>
        </authorList>
    </citation>
    <scope>NUCLEOTIDE SEQUENCE [LARGE SCALE GENOMIC DNA]</scope>
    <source>
        <strain evidence="7">CCUG 60524</strain>
    </source>
</reference>
<dbReference type="InterPro" id="IPR005119">
    <property type="entry name" value="LysR_subst-bd"/>
</dbReference>
<dbReference type="RefSeq" id="WP_386072807.1">
    <property type="nucleotide sequence ID" value="NZ_JBHTJT010000007.1"/>
</dbReference>
<protein>
    <submittedName>
        <fullName evidence="6">LysR family transcriptional regulator</fullName>
    </submittedName>
</protein>
<dbReference type="PANTHER" id="PTHR30537:SF3">
    <property type="entry name" value="TRANSCRIPTIONAL REGULATORY PROTEIN"/>
    <property type="match status" value="1"/>
</dbReference>
<dbReference type="Pfam" id="PF00126">
    <property type="entry name" value="HTH_1"/>
    <property type="match status" value="1"/>
</dbReference>